<comment type="caution">
    <text evidence="1">The sequence shown here is derived from an EMBL/GenBank/DDBJ whole genome shotgun (WGS) entry which is preliminary data.</text>
</comment>
<feature type="non-terminal residue" evidence="1">
    <location>
        <position position="143"/>
    </location>
</feature>
<evidence type="ECO:0000313" key="1">
    <source>
        <dbReference type="EMBL" id="EQD36143.1"/>
    </source>
</evidence>
<dbReference type="EMBL" id="AUZY01011070">
    <property type="protein sequence ID" value="EQD36143.1"/>
    <property type="molecule type" value="Genomic_DNA"/>
</dbReference>
<reference evidence="1" key="2">
    <citation type="journal article" date="2014" name="ISME J.">
        <title>Microbial stratification in low pH oxic and suboxic macroscopic growths along an acid mine drainage.</title>
        <authorList>
            <person name="Mendez-Garcia C."/>
            <person name="Mesa V."/>
            <person name="Sprenger R.R."/>
            <person name="Richter M."/>
            <person name="Diez M.S."/>
            <person name="Solano J."/>
            <person name="Bargiela R."/>
            <person name="Golyshina O.V."/>
            <person name="Manteca A."/>
            <person name="Ramos J.L."/>
            <person name="Gallego J.R."/>
            <person name="Llorente I."/>
            <person name="Martins Dos Santos V.A."/>
            <person name="Jensen O.N."/>
            <person name="Pelaez A.I."/>
            <person name="Sanchez J."/>
            <person name="Ferrer M."/>
        </authorList>
    </citation>
    <scope>NUCLEOTIDE SEQUENCE</scope>
</reference>
<name>T0YSM6_9ZZZZ</name>
<proteinExistence type="predicted"/>
<gene>
    <name evidence="1" type="ORF">B1B_16623</name>
</gene>
<accession>T0YSM6</accession>
<reference evidence="1" key="1">
    <citation type="submission" date="2013-08" db="EMBL/GenBank/DDBJ databases">
        <authorList>
            <person name="Mendez C."/>
            <person name="Richter M."/>
            <person name="Ferrer M."/>
            <person name="Sanchez J."/>
        </authorList>
    </citation>
    <scope>NUCLEOTIDE SEQUENCE</scope>
</reference>
<dbReference type="AlphaFoldDB" id="T0YSM6"/>
<sequence>MNLEELEERAVCRVTRNGGSQLVLEIRDRFWPYQRQQTPGCAPEPEAEFVRKVRGLFLTPACVQASFSAADEKLALGMYRRGVSMEQITRAILLGCARKYVAMINAGVRTPITSLQYFSDIVEEVNESTIPESYWEPLRAKVA</sequence>
<protein>
    <submittedName>
        <fullName evidence="1">Uncharacterized protein</fullName>
    </submittedName>
</protein>
<organism evidence="1">
    <name type="scientific">mine drainage metagenome</name>
    <dbReference type="NCBI Taxonomy" id="410659"/>
    <lineage>
        <taxon>unclassified sequences</taxon>
        <taxon>metagenomes</taxon>
        <taxon>ecological metagenomes</taxon>
    </lineage>
</organism>